<evidence type="ECO:0000313" key="3">
    <source>
        <dbReference type="Proteomes" id="UP000324222"/>
    </source>
</evidence>
<comment type="caution">
    <text evidence="2">The sequence shown here is derived from an EMBL/GenBank/DDBJ whole genome shotgun (WGS) entry which is preliminary data.</text>
</comment>
<sequence length="126" mass="13631">MAWSRSGNGDWRQQIYNNLRERNKREYENITDLIQLHTRLFEQSETLKAEILQLTIQNEKLQQSNLQLLSCGSGSGSGGGGGGGNGGGGGGEGGGTASPSVVQFPFYLSPSPSTLSMQKISYQQYK</sequence>
<name>A0A5B7G9E1_PORTR</name>
<dbReference type="OrthoDB" id="6262491at2759"/>
<reference evidence="2 3" key="1">
    <citation type="submission" date="2019-05" db="EMBL/GenBank/DDBJ databases">
        <title>Another draft genome of Portunus trituberculatus and its Hox gene families provides insights of decapod evolution.</title>
        <authorList>
            <person name="Jeong J.-H."/>
            <person name="Song I."/>
            <person name="Kim S."/>
            <person name="Choi T."/>
            <person name="Kim D."/>
            <person name="Ryu S."/>
            <person name="Kim W."/>
        </authorList>
    </citation>
    <scope>NUCLEOTIDE SEQUENCE [LARGE SCALE GENOMIC DNA]</scope>
    <source>
        <tissue evidence="2">Muscle</tissue>
    </source>
</reference>
<evidence type="ECO:0000256" key="1">
    <source>
        <dbReference type="SAM" id="MobiDB-lite"/>
    </source>
</evidence>
<feature type="region of interest" description="Disordered" evidence="1">
    <location>
        <begin position="72"/>
        <end position="103"/>
    </location>
</feature>
<keyword evidence="3" id="KW-1185">Reference proteome</keyword>
<evidence type="ECO:0000313" key="2">
    <source>
        <dbReference type="EMBL" id="MPC53728.1"/>
    </source>
</evidence>
<dbReference type="AlphaFoldDB" id="A0A5B7G9E1"/>
<dbReference type="Proteomes" id="UP000324222">
    <property type="component" value="Unassembled WGS sequence"/>
</dbReference>
<feature type="compositionally biased region" description="Gly residues" evidence="1">
    <location>
        <begin position="73"/>
        <end position="96"/>
    </location>
</feature>
<protein>
    <submittedName>
        <fullName evidence="2">Uncharacterized protein</fullName>
    </submittedName>
</protein>
<proteinExistence type="predicted"/>
<gene>
    <name evidence="2" type="ORF">E2C01_047627</name>
</gene>
<dbReference type="EMBL" id="VSRR010011840">
    <property type="protein sequence ID" value="MPC53728.1"/>
    <property type="molecule type" value="Genomic_DNA"/>
</dbReference>
<accession>A0A5B7G9E1</accession>
<organism evidence="2 3">
    <name type="scientific">Portunus trituberculatus</name>
    <name type="common">Swimming crab</name>
    <name type="synonym">Neptunus trituberculatus</name>
    <dbReference type="NCBI Taxonomy" id="210409"/>
    <lineage>
        <taxon>Eukaryota</taxon>
        <taxon>Metazoa</taxon>
        <taxon>Ecdysozoa</taxon>
        <taxon>Arthropoda</taxon>
        <taxon>Crustacea</taxon>
        <taxon>Multicrustacea</taxon>
        <taxon>Malacostraca</taxon>
        <taxon>Eumalacostraca</taxon>
        <taxon>Eucarida</taxon>
        <taxon>Decapoda</taxon>
        <taxon>Pleocyemata</taxon>
        <taxon>Brachyura</taxon>
        <taxon>Eubrachyura</taxon>
        <taxon>Portunoidea</taxon>
        <taxon>Portunidae</taxon>
        <taxon>Portuninae</taxon>
        <taxon>Portunus</taxon>
    </lineage>
</organism>